<comment type="caution">
    <text evidence="2">The sequence shown here is derived from an EMBL/GenBank/DDBJ whole genome shotgun (WGS) entry which is preliminary data.</text>
</comment>
<accession>A0AAV6R958</accession>
<dbReference type="AlphaFoldDB" id="A0AAV6R958"/>
<feature type="compositionally biased region" description="Polar residues" evidence="1">
    <location>
        <begin position="56"/>
        <end position="67"/>
    </location>
</feature>
<evidence type="ECO:0000313" key="3">
    <source>
        <dbReference type="Proteomes" id="UP000693946"/>
    </source>
</evidence>
<name>A0AAV6R958_SOLSE</name>
<sequence>MKSTKSLYSDLRFAAVLSNNTRMIVCSYSYSNNNKSVEVVKSPPHQLCSVLEQKRQQQQAGDATSNHSRGHRSGRMWGFDSSLGVKPSPCSDGRCGTV</sequence>
<feature type="region of interest" description="Disordered" evidence="1">
    <location>
        <begin position="52"/>
        <end position="98"/>
    </location>
</feature>
<reference evidence="2 3" key="1">
    <citation type="journal article" date="2021" name="Sci. Rep.">
        <title>Chromosome anchoring in Senegalese sole (Solea senegalensis) reveals sex-associated markers and genome rearrangements in flatfish.</title>
        <authorList>
            <person name="Guerrero-Cozar I."/>
            <person name="Gomez-Garrido J."/>
            <person name="Berbel C."/>
            <person name="Martinez-Blanch J.F."/>
            <person name="Alioto T."/>
            <person name="Claros M.G."/>
            <person name="Gagnaire P.A."/>
            <person name="Manchado M."/>
        </authorList>
    </citation>
    <scope>NUCLEOTIDE SEQUENCE [LARGE SCALE GENOMIC DNA]</scope>
    <source>
        <strain evidence="2">Sse05_10M</strain>
    </source>
</reference>
<organism evidence="2 3">
    <name type="scientific">Solea senegalensis</name>
    <name type="common">Senegalese sole</name>
    <dbReference type="NCBI Taxonomy" id="28829"/>
    <lineage>
        <taxon>Eukaryota</taxon>
        <taxon>Metazoa</taxon>
        <taxon>Chordata</taxon>
        <taxon>Craniata</taxon>
        <taxon>Vertebrata</taxon>
        <taxon>Euteleostomi</taxon>
        <taxon>Actinopterygii</taxon>
        <taxon>Neopterygii</taxon>
        <taxon>Teleostei</taxon>
        <taxon>Neoteleostei</taxon>
        <taxon>Acanthomorphata</taxon>
        <taxon>Carangaria</taxon>
        <taxon>Pleuronectiformes</taxon>
        <taxon>Pleuronectoidei</taxon>
        <taxon>Soleidae</taxon>
        <taxon>Solea</taxon>
    </lineage>
</organism>
<gene>
    <name evidence="2" type="ORF">JOB18_037659</name>
</gene>
<protein>
    <submittedName>
        <fullName evidence="2">Uncharacterized protein</fullName>
    </submittedName>
</protein>
<keyword evidence="3" id="KW-1185">Reference proteome</keyword>
<evidence type="ECO:0000313" key="2">
    <source>
        <dbReference type="EMBL" id="KAG7501015.1"/>
    </source>
</evidence>
<dbReference type="Proteomes" id="UP000693946">
    <property type="component" value="Linkage Group LG20"/>
</dbReference>
<proteinExistence type="predicted"/>
<evidence type="ECO:0000256" key="1">
    <source>
        <dbReference type="SAM" id="MobiDB-lite"/>
    </source>
</evidence>
<dbReference type="EMBL" id="JAGKHQ010000013">
    <property type="protein sequence ID" value="KAG7501015.1"/>
    <property type="molecule type" value="Genomic_DNA"/>
</dbReference>